<evidence type="ECO:0000256" key="1">
    <source>
        <dbReference type="ARBA" id="ARBA00008624"/>
    </source>
</evidence>
<comment type="similarity">
    <text evidence="1">Belongs to the CISD protein family. CISD2 subfamily.</text>
</comment>
<dbReference type="Gene3D" id="3.40.5.90">
    <property type="entry name" value="CDGSH iron-sulfur domain, mitoNEET-type"/>
    <property type="match status" value="1"/>
</dbReference>
<evidence type="ECO:0000313" key="10">
    <source>
        <dbReference type="Proteomes" id="UP001620626"/>
    </source>
</evidence>
<dbReference type="GO" id="GO:0051537">
    <property type="term" value="F:2 iron, 2 sulfur cluster binding"/>
    <property type="evidence" value="ECO:0007669"/>
    <property type="project" value="UniProtKB-KW"/>
</dbReference>
<dbReference type="Proteomes" id="UP001620626">
    <property type="component" value="Unassembled WGS sequence"/>
</dbReference>
<keyword evidence="7" id="KW-0472">Membrane</keyword>
<keyword evidence="4" id="KW-0408">Iron</keyword>
<keyword evidence="7" id="KW-0812">Transmembrane</keyword>
<dbReference type="InterPro" id="IPR042216">
    <property type="entry name" value="MitoNEET_CISD"/>
</dbReference>
<evidence type="ECO:0000256" key="7">
    <source>
        <dbReference type="SAM" id="Phobius"/>
    </source>
</evidence>
<comment type="caution">
    <text evidence="9">The sequence shown here is derived from an EMBL/GenBank/DDBJ whole genome shotgun (WGS) entry which is preliminary data.</text>
</comment>
<proteinExistence type="inferred from homology"/>
<evidence type="ECO:0000256" key="2">
    <source>
        <dbReference type="ARBA" id="ARBA00022714"/>
    </source>
</evidence>
<dbReference type="FunFam" id="3.40.5.90:FF:000001">
    <property type="entry name" value="CDGSH iron-sulfur domain-containing protein 1"/>
    <property type="match status" value="1"/>
</dbReference>
<dbReference type="EMBL" id="JBICBT010000590">
    <property type="protein sequence ID" value="KAL3108482.1"/>
    <property type="molecule type" value="Genomic_DNA"/>
</dbReference>
<keyword evidence="7" id="KW-1133">Transmembrane helix</keyword>
<dbReference type="Pfam" id="PF09360">
    <property type="entry name" value="zf-CDGSH"/>
    <property type="match status" value="1"/>
</dbReference>
<protein>
    <recommendedName>
        <fullName evidence="8">Iron-binding zinc finger CDGSH type domain-containing protein</fullName>
    </recommendedName>
</protein>
<evidence type="ECO:0000259" key="8">
    <source>
        <dbReference type="SMART" id="SM00704"/>
    </source>
</evidence>
<reference evidence="9 10" key="1">
    <citation type="submission" date="2024-10" db="EMBL/GenBank/DDBJ databases">
        <authorList>
            <person name="Kim D."/>
        </authorList>
    </citation>
    <scope>NUCLEOTIDE SEQUENCE [LARGE SCALE GENOMIC DNA]</scope>
    <source>
        <strain evidence="9">BH-2024</strain>
    </source>
</reference>
<dbReference type="PANTHER" id="PTHR13680">
    <property type="entry name" value="CDGSH IRON-SULFUR DOMAIN-CONTAINING PROTEIN 1"/>
    <property type="match status" value="1"/>
</dbReference>
<evidence type="ECO:0000256" key="5">
    <source>
        <dbReference type="ARBA" id="ARBA00023014"/>
    </source>
</evidence>
<keyword evidence="5" id="KW-0411">Iron-sulfur</keyword>
<keyword evidence="10" id="KW-1185">Reference proteome</keyword>
<comment type="cofactor">
    <cofactor evidence="6">
        <name>[2Fe-2S] cluster</name>
        <dbReference type="ChEBI" id="CHEBI:190135"/>
    </cofactor>
</comment>
<dbReference type="SMART" id="SM00704">
    <property type="entry name" value="ZnF_CDGSH"/>
    <property type="match status" value="1"/>
</dbReference>
<evidence type="ECO:0000313" key="9">
    <source>
        <dbReference type="EMBL" id="KAL3108482.1"/>
    </source>
</evidence>
<accession>A0ABD2KZU1</accession>
<dbReference type="AlphaFoldDB" id="A0ABD2KZU1"/>
<evidence type="ECO:0000256" key="6">
    <source>
        <dbReference type="ARBA" id="ARBA00034078"/>
    </source>
</evidence>
<sequence>MGTQPALFDRSNIAFAVSFLAGGLAIGYLLGWRTAASKLARCNTRVQLSKDKVVDTFELEDIGEKKAFCRCWQSKKFPLCDGSHNEHNKKTGDNVGPLIVQKAKSAS</sequence>
<keyword evidence="2" id="KW-0001">2Fe-2S</keyword>
<evidence type="ECO:0000256" key="3">
    <source>
        <dbReference type="ARBA" id="ARBA00022723"/>
    </source>
</evidence>
<evidence type="ECO:0000256" key="4">
    <source>
        <dbReference type="ARBA" id="ARBA00023004"/>
    </source>
</evidence>
<dbReference type="PANTHER" id="PTHR13680:SF5">
    <property type="entry name" value="CDGSH IRON-SULFUR DOMAIN-CONTAINING PROTEIN 1"/>
    <property type="match status" value="1"/>
</dbReference>
<gene>
    <name evidence="9" type="ORF">niasHT_015404</name>
</gene>
<dbReference type="GO" id="GO:0046872">
    <property type="term" value="F:metal ion binding"/>
    <property type="evidence" value="ECO:0007669"/>
    <property type="project" value="UniProtKB-KW"/>
</dbReference>
<keyword evidence="3" id="KW-0479">Metal-binding</keyword>
<name>A0ABD2KZU1_9BILA</name>
<dbReference type="InterPro" id="IPR018967">
    <property type="entry name" value="FeS-contain_CDGSH-typ"/>
</dbReference>
<feature type="domain" description="Iron-binding zinc finger CDGSH type" evidence="8">
    <location>
        <begin position="52"/>
        <end position="90"/>
    </location>
</feature>
<organism evidence="9 10">
    <name type="scientific">Heterodera trifolii</name>
    <dbReference type="NCBI Taxonomy" id="157864"/>
    <lineage>
        <taxon>Eukaryota</taxon>
        <taxon>Metazoa</taxon>
        <taxon>Ecdysozoa</taxon>
        <taxon>Nematoda</taxon>
        <taxon>Chromadorea</taxon>
        <taxon>Rhabditida</taxon>
        <taxon>Tylenchina</taxon>
        <taxon>Tylenchomorpha</taxon>
        <taxon>Tylenchoidea</taxon>
        <taxon>Heteroderidae</taxon>
        <taxon>Heteroderinae</taxon>
        <taxon>Heterodera</taxon>
    </lineage>
</organism>
<feature type="transmembrane region" description="Helical" evidence="7">
    <location>
        <begin position="12"/>
        <end position="31"/>
    </location>
</feature>
<dbReference type="GO" id="GO:0005739">
    <property type="term" value="C:mitochondrion"/>
    <property type="evidence" value="ECO:0007669"/>
    <property type="project" value="UniProtKB-ARBA"/>
</dbReference>
<dbReference type="InterPro" id="IPR045131">
    <property type="entry name" value="CISD1/2"/>
</dbReference>